<accession>A0AAW1HHJ3</accession>
<dbReference type="Gene3D" id="3.90.730.10">
    <property type="entry name" value="Ribonuclease T2-like"/>
    <property type="match status" value="1"/>
</dbReference>
<dbReference type="PANTHER" id="PTHR11240">
    <property type="entry name" value="RIBONUCLEASE T2"/>
    <property type="match status" value="1"/>
</dbReference>
<keyword evidence="4" id="KW-0378">Hydrolase</keyword>
<evidence type="ECO:0000256" key="9">
    <source>
        <dbReference type="SAM" id="SignalP"/>
    </source>
</evidence>
<keyword evidence="2" id="KW-0540">Nuclease</keyword>
<dbReference type="InterPro" id="IPR036430">
    <property type="entry name" value="RNase_T2-like_sf"/>
</dbReference>
<keyword evidence="3" id="KW-0255">Endonuclease</keyword>
<evidence type="ECO:0000256" key="7">
    <source>
        <dbReference type="PIRSR" id="PIRSR633697-1"/>
    </source>
</evidence>
<keyword evidence="9" id="KW-0732">Signal</keyword>
<dbReference type="PANTHER" id="PTHR11240:SF75">
    <property type="entry name" value="RIBONUCLEASE 3"/>
    <property type="match status" value="1"/>
</dbReference>
<dbReference type="Proteomes" id="UP001443914">
    <property type="component" value="Unassembled WGS sequence"/>
</dbReference>
<keyword evidence="11" id="KW-1185">Reference proteome</keyword>
<dbReference type="EMBL" id="JBDFQZ010000011">
    <property type="protein sequence ID" value="KAK9675915.1"/>
    <property type="molecule type" value="Genomic_DNA"/>
</dbReference>
<dbReference type="FunFam" id="3.90.730.10:FF:000003">
    <property type="entry name" value="Ribonuclease 3"/>
    <property type="match status" value="1"/>
</dbReference>
<reference evidence="10" key="1">
    <citation type="submission" date="2024-03" db="EMBL/GenBank/DDBJ databases">
        <title>WGS assembly of Saponaria officinalis var. Norfolk2.</title>
        <authorList>
            <person name="Jenkins J."/>
            <person name="Shu S."/>
            <person name="Grimwood J."/>
            <person name="Barry K."/>
            <person name="Goodstein D."/>
            <person name="Schmutz J."/>
            <person name="Leebens-Mack J."/>
            <person name="Osbourn A."/>
        </authorList>
    </citation>
    <scope>NUCLEOTIDE SEQUENCE [LARGE SCALE GENOMIC DNA]</scope>
    <source>
        <strain evidence="10">JIC</strain>
    </source>
</reference>
<comment type="similarity">
    <text evidence="1 8">Belongs to the RNase T2 family.</text>
</comment>
<dbReference type="InterPro" id="IPR018188">
    <property type="entry name" value="RNase_T2_His_AS_1"/>
</dbReference>
<dbReference type="GO" id="GO:0003723">
    <property type="term" value="F:RNA binding"/>
    <property type="evidence" value="ECO:0007669"/>
    <property type="project" value="InterPro"/>
</dbReference>
<evidence type="ECO:0000256" key="5">
    <source>
        <dbReference type="ARBA" id="ARBA00023157"/>
    </source>
</evidence>
<sequence>MGKISSSMMIKLMLVLCFLCVEVLCKSKKPSHGSEFDFFYFVQQWPGAYCDTKGHKCCYPNTGKPTTDFHIHGLWPNYNDGGYPSNCDSSKPFDVSELDDDFLSKLTAEWPSFTCPNIGTKFWAHEWNKHGTCAESIFTNERDYFQAALDLKQKTNLLQALNNANIKPNDEFYNVEDVKEAMKNEIGFYPWIECNRDAEGNSQIYQVYVCVDSNGKDLIECPVLPHGNCASRVQFPKF</sequence>
<dbReference type="GO" id="GO:0005576">
    <property type="term" value="C:extracellular region"/>
    <property type="evidence" value="ECO:0007669"/>
    <property type="project" value="TreeGrafter"/>
</dbReference>
<dbReference type="InterPro" id="IPR001568">
    <property type="entry name" value="RNase_T2-like"/>
</dbReference>
<evidence type="ECO:0000256" key="2">
    <source>
        <dbReference type="ARBA" id="ARBA00022722"/>
    </source>
</evidence>
<protein>
    <submittedName>
        <fullName evidence="10">Uncharacterized protein</fullName>
    </submittedName>
</protein>
<evidence type="ECO:0000313" key="10">
    <source>
        <dbReference type="EMBL" id="KAK9675915.1"/>
    </source>
</evidence>
<keyword evidence="5" id="KW-1015">Disulfide bond</keyword>
<dbReference type="SUPFAM" id="SSF55895">
    <property type="entry name" value="Ribonuclease Rh-like"/>
    <property type="match status" value="1"/>
</dbReference>
<dbReference type="PROSITE" id="PS00530">
    <property type="entry name" value="RNASE_T2_1"/>
    <property type="match status" value="1"/>
</dbReference>
<evidence type="ECO:0000256" key="1">
    <source>
        <dbReference type="ARBA" id="ARBA00007469"/>
    </source>
</evidence>
<dbReference type="CDD" id="cd01061">
    <property type="entry name" value="RNase_T2_euk"/>
    <property type="match status" value="1"/>
</dbReference>
<evidence type="ECO:0000256" key="6">
    <source>
        <dbReference type="ARBA" id="ARBA00023239"/>
    </source>
</evidence>
<comment type="caution">
    <text evidence="10">The sequence shown here is derived from an EMBL/GenBank/DDBJ whole genome shotgun (WGS) entry which is preliminary data.</text>
</comment>
<evidence type="ECO:0000313" key="11">
    <source>
        <dbReference type="Proteomes" id="UP001443914"/>
    </source>
</evidence>
<dbReference type="GO" id="GO:0016787">
    <property type="term" value="F:hydrolase activity"/>
    <property type="evidence" value="ECO:0007669"/>
    <property type="project" value="UniProtKB-KW"/>
</dbReference>
<name>A0AAW1HHJ3_SAPOF</name>
<gene>
    <name evidence="10" type="ORF">RND81_11G041200</name>
</gene>
<evidence type="ECO:0000256" key="8">
    <source>
        <dbReference type="RuleBase" id="RU004328"/>
    </source>
</evidence>
<dbReference type="GO" id="GO:0006401">
    <property type="term" value="P:RNA catabolic process"/>
    <property type="evidence" value="ECO:0007669"/>
    <property type="project" value="TreeGrafter"/>
</dbReference>
<feature type="active site" evidence="7">
    <location>
        <position position="130"/>
    </location>
</feature>
<dbReference type="InterPro" id="IPR033130">
    <property type="entry name" value="RNase_T2_His_AS_2"/>
</dbReference>
<organism evidence="10 11">
    <name type="scientific">Saponaria officinalis</name>
    <name type="common">Common soapwort</name>
    <name type="synonym">Lychnis saponaria</name>
    <dbReference type="NCBI Taxonomy" id="3572"/>
    <lineage>
        <taxon>Eukaryota</taxon>
        <taxon>Viridiplantae</taxon>
        <taxon>Streptophyta</taxon>
        <taxon>Embryophyta</taxon>
        <taxon>Tracheophyta</taxon>
        <taxon>Spermatophyta</taxon>
        <taxon>Magnoliopsida</taxon>
        <taxon>eudicotyledons</taxon>
        <taxon>Gunneridae</taxon>
        <taxon>Pentapetalae</taxon>
        <taxon>Caryophyllales</taxon>
        <taxon>Caryophyllaceae</taxon>
        <taxon>Caryophylleae</taxon>
        <taxon>Saponaria</taxon>
    </lineage>
</organism>
<feature type="chain" id="PRO_5043968293" evidence="9">
    <location>
        <begin position="26"/>
        <end position="238"/>
    </location>
</feature>
<dbReference type="PROSITE" id="PS00531">
    <property type="entry name" value="RNASE_T2_2"/>
    <property type="match status" value="1"/>
</dbReference>
<dbReference type="GO" id="GO:0033897">
    <property type="term" value="F:ribonuclease T2 activity"/>
    <property type="evidence" value="ECO:0007669"/>
    <property type="project" value="InterPro"/>
</dbReference>
<proteinExistence type="inferred from homology"/>
<feature type="signal peptide" evidence="9">
    <location>
        <begin position="1"/>
        <end position="25"/>
    </location>
</feature>
<evidence type="ECO:0000256" key="3">
    <source>
        <dbReference type="ARBA" id="ARBA00022759"/>
    </source>
</evidence>
<evidence type="ECO:0000256" key="4">
    <source>
        <dbReference type="ARBA" id="ARBA00022801"/>
    </source>
</evidence>
<keyword evidence="6" id="KW-0456">Lyase</keyword>
<feature type="active site" evidence="7">
    <location>
        <position position="72"/>
    </location>
</feature>
<dbReference type="InterPro" id="IPR033697">
    <property type="entry name" value="Ribonuclease_T2_eukaryotic"/>
</dbReference>
<feature type="active site" evidence="7">
    <location>
        <position position="126"/>
    </location>
</feature>
<dbReference type="Pfam" id="PF00445">
    <property type="entry name" value="Ribonuclease_T2"/>
    <property type="match status" value="1"/>
</dbReference>
<dbReference type="AlphaFoldDB" id="A0AAW1HHJ3"/>